<dbReference type="InterPro" id="IPR032466">
    <property type="entry name" value="Metal_Hydrolase"/>
</dbReference>
<dbReference type="GO" id="GO:0019213">
    <property type="term" value="F:deacetylase activity"/>
    <property type="evidence" value="ECO:0007669"/>
    <property type="project" value="InterPro"/>
</dbReference>
<dbReference type="PANTHER" id="PTHR42717">
    <property type="entry name" value="DIHYDROOROTASE-RELATED"/>
    <property type="match status" value="1"/>
</dbReference>
<protein>
    <submittedName>
        <fullName evidence="2">Amidohydrolase/deacetylase family metallohydrolase</fullName>
    </submittedName>
</protein>
<dbReference type="RefSeq" id="WP_123227820.1">
    <property type="nucleotide sequence ID" value="NZ_RJSE01000007.1"/>
</dbReference>
<reference evidence="2 3" key="1">
    <citation type="submission" date="2018-11" db="EMBL/GenBank/DDBJ databases">
        <authorList>
            <person name="Li F."/>
        </authorList>
    </citation>
    <scope>NUCLEOTIDE SEQUENCE [LARGE SCALE GENOMIC DNA]</scope>
    <source>
        <strain evidence="2 3">Gsoil 097</strain>
    </source>
</reference>
<proteinExistence type="predicted"/>
<dbReference type="Proteomes" id="UP000267128">
    <property type="component" value="Unassembled WGS sequence"/>
</dbReference>
<organism evidence="2 3">
    <name type="scientific">Nocardioides marmoriginsengisoli</name>
    <dbReference type="NCBI Taxonomy" id="661483"/>
    <lineage>
        <taxon>Bacteria</taxon>
        <taxon>Bacillati</taxon>
        <taxon>Actinomycetota</taxon>
        <taxon>Actinomycetes</taxon>
        <taxon>Propionibacteriales</taxon>
        <taxon>Nocardioidaceae</taxon>
        <taxon>Nocardioides</taxon>
    </lineage>
</organism>
<gene>
    <name evidence="2" type="ORF">EFK50_12200</name>
</gene>
<evidence type="ECO:0000259" key="1">
    <source>
        <dbReference type="Pfam" id="PF01979"/>
    </source>
</evidence>
<dbReference type="GO" id="GO:0016810">
    <property type="term" value="F:hydrolase activity, acting on carbon-nitrogen (but not peptide) bonds"/>
    <property type="evidence" value="ECO:0007669"/>
    <property type="project" value="InterPro"/>
</dbReference>
<dbReference type="InterPro" id="IPR011059">
    <property type="entry name" value="Metal-dep_hydrolase_composite"/>
</dbReference>
<dbReference type="Gene3D" id="2.30.40.10">
    <property type="entry name" value="Urease, subunit C, domain 1"/>
    <property type="match status" value="1"/>
</dbReference>
<dbReference type="InterPro" id="IPR006680">
    <property type="entry name" value="Amidohydro-rel"/>
</dbReference>
<dbReference type="PANTHER" id="PTHR42717:SF1">
    <property type="entry name" value="IMIDAZOLONEPROPIONASE AND RELATED AMIDOHYDROLASES"/>
    <property type="match status" value="1"/>
</dbReference>
<keyword evidence="3" id="KW-1185">Reference proteome</keyword>
<dbReference type="EMBL" id="RJSE01000007">
    <property type="protein sequence ID" value="RNL62524.1"/>
    <property type="molecule type" value="Genomic_DNA"/>
</dbReference>
<comment type="caution">
    <text evidence="2">The sequence shown here is derived from an EMBL/GenBank/DDBJ whole genome shotgun (WGS) entry which is preliminary data.</text>
</comment>
<evidence type="ECO:0000313" key="2">
    <source>
        <dbReference type="EMBL" id="RNL62524.1"/>
    </source>
</evidence>
<keyword evidence="2" id="KW-0378">Hydrolase</keyword>
<dbReference type="AlphaFoldDB" id="A0A3N0CGD8"/>
<dbReference type="OrthoDB" id="9766983at2"/>
<dbReference type="SUPFAM" id="SSF51338">
    <property type="entry name" value="Composite domain of metallo-dependent hydrolases"/>
    <property type="match status" value="1"/>
</dbReference>
<feature type="domain" description="Amidohydrolase-related" evidence="1">
    <location>
        <begin position="48"/>
        <end position="366"/>
    </location>
</feature>
<accession>A0A3N0CGD8</accession>
<dbReference type="InterPro" id="IPR020043">
    <property type="entry name" value="Deacetylase_Atu3266-like"/>
</dbReference>
<sequence>MILLNGSVLPPGAGDLAPGAVRLDGGAIADPGPPPAADEQVVDVTGLVVVPGLVDLHTHVFLGQDAGVDAQAIGPATGVTTMVDAGSVGAHLLGAFRRTSMPADGPVRVLAFLNVATIGITSLTLSGELKTPAYLSREAALAVLTSGDDTIVGVKVRPSADVAGSHGPAALRAARELATEAGLPLMVHLGPPPATAEEVLELLGPGDILTHCFTGFEGNHLARPAVAEALVAARERGVRFDLGHGQSGFDATVAARMLARGFPPDTISTDLHAYSAVSVGGLPQVICRLVALGMPLADALRAASEAPVAAIGRADSGLGTLRVGAPADVAVFDRVERPRTLYDGFGNPIESSTELVPVLTIRGGRVVHDPRGLAGDPIG</sequence>
<dbReference type="SUPFAM" id="SSF51556">
    <property type="entry name" value="Metallo-dependent hydrolases"/>
    <property type="match status" value="1"/>
</dbReference>
<evidence type="ECO:0000313" key="3">
    <source>
        <dbReference type="Proteomes" id="UP000267128"/>
    </source>
</evidence>
<name>A0A3N0CGD8_9ACTN</name>
<dbReference type="Pfam" id="PF01979">
    <property type="entry name" value="Amidohydro_1"/>
    <property type="match status" value="1"/>
</dbReference>
<dbReference type="Gene3D" id="3.20.20.140">
    <property type="entry name" value="Metal-dependent hydrolases"/>
    <property type="match status" value="1"/>
</dbReference>